<keyword evidence="2" id="KW-0732">Signal</keyword>
<dbReference type="SUPFAM" id="SSF88713">
    <property type="entry name" value="Glycoside hydrolase/deacetylase"/>
    <property type="match status" value="1"/>
</dbReference>
<dbReference type="GO" id="GO:0005576">
    <property type="term" value="C:extracellular region"/>
    <property type="evidence" value="ECO:0007669"/>
    <property type="project" value="UniProtKB-SubCell"/>
</dbReference>
<dbReference type="EMBL" id="MNUU01000077">
    <property type="protein sequence ID" value="OIO06494.1"/>
    <property type="molecule type" value="Genomic_DNA"/>
</dbReference>
<sequence>MKFYQRILKKFNKELLKMKKGRLEIILYHFVSDENNIFTGFGHNVKPVVFREQIKYLSENYTIISFEQAKNVIINGYKGPYVSICFDDGYSNNIIEAYPILEEFKIPATIFICPSVLGNRDLLWRDKIRYIINSNLTSQFIDFLKKCDNFSKYNFSLSVNNNFYGWSKKASAITDMSIQDDLNDFFKFKNIKAPEIAAQCNLYIKKSDIGEFKYLSFGNHTWSHPLMTCLDFYKQEEEILKAHKYLEEVEISPCALSLPFAPYNADTIAICKKLNYDFILDVSDEGNIIGRRGDDFLFLHRKMAPATLKGLKAII</sequence>
<dbReference type="InterPro" id="IPR011330">
    <property type="entry name" value="Glyco_hydro/deAcase_b/a-brl"/>
</dbReference>
<organism evidence="4 5">
    <name type="scientific">Candidatus Falkowbacteria bacterium CG1_02_37_44</name>
    <dbReference type="NCBI Taxonomy" id="1805146"/>
    <lineage>
        <taxon>Bacteria</taxon>
        <taxon>Candidatus Falkowiibacteriota</taxon>
    </lineage>
</organism>
<reference evidence="4 5" key="1">
    <citation type="journal article" date="2016" name="Environ. Microbiol.">
        <title>Genomic resolution of a cold subsurface aquifer community provides metabolic insights for novel microbes adapted to high CO concentrations.</title>
        <authorList>
            <person name="Probst A.J."/>
            <person name="Castelle C.J."/>
            <person name="Singh A."/>
            <person name="Brown C.T."/>
            <person name="Anantharaman K."/>
            <person name="Sharon I."/>
            <person name="Hug L.A."/>
            <person name="Burstein D."/>
            <person name="Emerson J.B."/>
            <person name="Thomas B.C."/>
            <person name="Banfield J.F."/>
        </authorList>
    </citation>
    <scope>NUCLEOTIDE SEQUENCE [LARGE SCALE GENOMIC DNA]</scope>
    <source>
        <strain evidence="4">CG1_02_37_44</strain>
    </source>
</reference>
<dbReference type="GO" id="GO:0016810">
    <property type="term" value="F:hydrolase activity, acting on carbon-nitrogen (but not peptide) bonds"/>
    <property type="evidence" value="ECO:0007669"/>
    <property type="project" value="InterPro"/>
</dbReference>
<dbReference type="PANTHER" id="PTHR34216:SF3">
    <property type="entry name" value="POLY-BETA-1,6-N-ACETYL-D-GLUCOSAMINE N-DEACETYLASE"/>
    <property type="match status" value="1"/>
</dbReference>
<evidence type="ECO:0000256" key="2">
    <source>
        <dbReference type="ARBA" id="ARBA00022729"/>
    </source>
</evidence>
<protein>
    <recommendedName>
        <fullName evidence="3">NodB homology domain-containing protein</fullName>
    </recommendedName>
</protein>
<dbReference type="Proteomes" id="UP000183192">
    <property type="component" value="Unassembled WGS sequence"/>
</dbReference>
<accession>A0A1J4T7L5</accession>
<dbReference type="InterPro" id="IPR002509">
    <property type="entry name" value="NODB_dom"/>
</dbReference>
<name>A0A1J4T7L5_9BACT</name>
<evidence type="ECO:0000259" key="3">
    <source>
        <dbReference type="PROSITE" id="PS51677"/>
    </source>
</evidence>
<dbReference type="CDD" id="cd10918">
    <property type="entry name" value="CE4_NodB_like_5s_6s"/>
    <property type="match status" value="1"/>
</dbReference>
<dbReference type="PROSITE" id="PS51677">
    <property type="entry name" value="NODB"/>
    <property type="match status" value="1"/>
</dbReference>
<evidence type="ECO:0000313" key="4">
    <source>
        <dbReference type="EMBL" id="OIO06494.1"/>
    </source>
</evidence>
<dbReference type="STRING" id="1805146.AUJ27_04100"/>
<gene>
    <name evidence="4" type="ORF">AUJ27_04100</name>
</gene>
<feature type="domain" description="NodB homology" evidence="3">
    <location>
        <begin position="80"/>
        <end position="315"/>
    </location>
</feature>
<dbReference type="PANTHER" id="PTHR34216">
    <property type="match status" value="1"/>
</dbReference>
<comment type="caution">
    <text evidence="4">The sequence shown here is derived from an EMBL/GenBank/DDBJ whole genome shotgun (WGS) entry which is preliminary data.</text>
</comment>
<dbReference type="InterPro" id="IPR051398">
    <property type="entry name" value="Polysacch_Deacetylase"/>
</dbReference>
<dbReference type="GO" id="GO:0005975">
    <property type="term" value="P:carbohydrate metabolic process"/>
    <property type="evidence" value="ECO:0007669"/>
    <property type="project" value="InterPro"/>
</dbReference>
<comment type="subcellular location">
    <subcellularLocation>
        <location evidence="1">Secreted</location>
    </subcellularLocation>
</comment>
<dbReference type="Pfam" id="PF01522">
    <property type="entry name" value="Polysacc_deac_1"/>
    <property type="match status" value="2"/>
</dbReference>
<evidence type="ECO:0000256" key="1">
    <source>
        <dbReference type="ARBA" id="ARBA00004613"/>
    </source>
</evidence>
<dbReference type="AlphaFoldDB" id="A0A1J4T7L5"/>
<dbReference type="Gene3D" id="3.20.20.370">
    <property type="entry name" value="Glycoside hydrolase/deacetylase"/>
    <property type="match status" value="2"/>
</dbReference>
<evidence type="ECO:0000313" key="5">
    <source>
        <dbReference type="Proteomes" id="UP000183192"/>
    </source>
</evidence>
<proteinExistence type="predicted"/>